<evidence type="ECO:0000313" key="3">
    <source>
        <dbReference type="EMBL" id="MEQ2371079.1"/>
    </source>
</evidence>
<dbReference type="CDD" id="cd00093">
    <property type="entry name" value="HTH_XRE"/>
    <property type="match status" value="1"/>
</dbReference>
<dbReference type="InterPro" id="IPR010982">
    <property type="entry name" value="Lambda_DNA-bd_dom_sf"/>
</dbReference>
<dbReference type="EMBL" id="JBBMEJ010000009">
    <property type="protein sequence ID" value="MEQ2371079.1"/>
    <property type="molecule type" value="Genomic_DNA"/>
</dbReference>
<proteinExistence type="predicted"/>
<feature type="domain" description="HTH cro/C1-type" evidence="2">
    <location>
        <begin position="10"/>
        <end position="64"/>
    </location>
</feature>
<dbReference type="SMART" id="SM00530">
    <property type="entry name" value="HTH_XRE"/>
    <property type="match status" value="1"/>
</dbReference>
<dbReference type="RefSeq" id="WP_178644055.1">
    <property type="nucleotide sequence ID" value="NZ_JBBMEJ010000009.1"/>
</dbReference>
<dbReference type="Gene3D" id="1.10.260.40">
    <property type="entry name" value="lambda repressor-like DNA-binding domains"/>
    <property type="match status" value="1"/>
</dbReference>
<gene>
    <name evidence="3" type="ORF">WMO28_09005</name>
</gene>
<keyword evidence="1" id="KW-0238">DNA-binding</keyword>
<protein>
    <submittedName>
        <fullName evidence="3">Helix-turn-helix transcriptional regulator</fullName>
    </submittedName>
</protein>
<organism evidence="3 4">
    <name type="scientific">Blautia aquisgranensis</name>
    <dbReference type="NCBI Taxonomy" id="3133153"/>
    <lineage>
        <taxon>Bacteria</taxon>
        <taxon>Bacillati</taxon>
        <taxon>Bacillota</taxon>
        <taxon>Clostridia</taxon>
        <taxon>Lachnospirales</taxon>
        <taxon>Lachnospiraceae</taxon>
        <taxon>Blautia</taxon>
    </lineage>
</organism>
<dbReference type="Pfam" id="PF01381">
    <property type="entry name" value="HTH_3"/>
    <property type="match status" value="1"/>
</dbReference>
<accession>A0ABV1BFX2</accession>
<dbReference type="PROSITE" id="PS50943">
    <property type="entry name" value="HTH_CROC1"/>
    <property type="match status" value="1"/>
</dbReference>
<name>A0ABV1BFX2_9FIRM</name>
<dbReference type="Proteomes" id="UP001473063">
    <property type="component" value="Unassembled WGS sequence"/>
</dbReference>
<dbReference type="PANTHER" id="PTHR46558:SF4">
    <property type="entry name" value="DNA-BIDING PHAGE PROTEIN"/>
    <property type="match status" value="1"/>
</dbReference>
<evidence type="ECO:0000256" key="1">
    <source>
        <dbReference type="ARBA" id="ARBA00023125"/>
    </source>
</evidence>
<dbReference type="PANTHER" id="PTHR46558">
    <property type="entry name" value="TRACRIPTIONAL REGULATORY PROTEIN-RELATED-RELATED"/>
    <property type="match status" value="1"/>
</dbReference>
<evidence type="ECO:0000313" key="4">
    <source>
        <dbReference type="Proteomes" id="UP001473063"/>
    </source>
</evidence>
<dbReference type="SUPFAM" id="SSF47413">
    <property type="entry name" value="lambda repressor-like DNA-binding domains"/>
    <property type="match status" value="1"/>
</dbReference>
<sequence>MKDRLLGDTIRQARMDNKMTQEQLAEAINISPTHMKHIESEHRKPSVDVLFSLADVLNFSMDAMLMETQSTDHAKRVNEINLMMSKCTDEELDVFLAALRELMKQKR</sequence>
<comment type="caution">
    <text evidence="3">The sequence shown here is derived from an EMBL/GenBank/DDBJ whole genome shotgun (WGS) entry which is preliminary data.</text>
</comment>
<reference evidence="3 4" key="1">
    <citation type="submission" date="2024-03" db="EMBL/GenBank/DDBJ databases">
        <title>Human intestinal bacterial collection.</title>
        <authorList>
            <person name="Pauvert C."/>
            <person name="Hitch T.C.A."/>
            <person name="Clavel T."/>
        </authorList>
    </citation>
    <scope>NUCLEOTIDE SEQUENCE [LARGE SCALE GENOMIC DNA]</scope>
    <source>
        <strain evidence="3 4">CLA-JM-H16</strain>
    </source>
</reference>
<keyword evidence="4" id="KW-1185">Reference proteome</keyword>
<dbReference type="InterPro" id="IPR001387">
    <property type="entry name" value="Cro/C1-type_HTH"/>
</dbReference>
<evidence type="ECO:0000259" key="2">
    <source>
        <dbReference type="PROSITE" id="PS50943"/>
    </source>
</evidence>